<feature type="compositionally biased region" description="Low complexity" evidence="1">
    <location>
        <begin position="57"/>
        <end position="68"/>
    </location>
</feature>
<accession>A0ABV3ET16</accession>
<protein>
    <submittedName>
        <fullName evidence="2">Uncharacterized protein</fullName>
    </submittedName>
</protein>
<dbReference type="Proteomes" id="UP001551584">
    <property type="component" value="Unassembled WGS sequence"/>
</dbReference>
<comment type="caution">
    <text evidence="2">The sequence shown here is derived from an EMBL/GenBank/DDBJ whole genome shotgun (WGS) entry which is preliminary data.</text>
</comment>
<gene>
    <name evidence="2" type="ORF">AB0D95_19215</name>
</gene>
<feature type="region of interest" description="Disordered" evidence="1">
    <location>
        <begin position="1"/>
        <end position="68"/>
    </location>
</feature>
<proteinExistence type="predicted"/>
<evidence type="ECO:0000313" key="3">
    <source>
        <dbReference type="Proteomes" id="UP001551584"/>
    </source>
</evidence>
<reference evidence="2 3" key="1">
    <citation type="submission" date="2024-06" db="EMBL/GenBank/DDBJ databases">
        <title>The Natural Products Discovery Center: Release of the First 8490 Sequenced Strains for Exploring Actinobacteria Biosynthetic Diversity.</title>
        <authorList>
            <person name="Kalkreuter E."/>
            <person name="Kautsar S.A."/>
            <person name="Yang D."/>
            <person name="Bader C.D."/>
            <person name="Teijaro C.N."/>
            <person name="Fluegel L."/>
            <person name="Davis C.M."/>
            <person name="Simpson J.R."/>
            <person name="Lauterbach L."/>
            <person name="Steele A.D."/>
            <person name="Gui C."/>
            <person name="Meng S."/>
            <person name="Li G."/>
            <person name="Viehrig K."/>
            <person name="Ye F."/>
            <person name="Su P."/>
            <person name="Kiefer A.F."/>
            <person name="Nichols A."/>
            <person name="Cepeda A.J."/>
            <person name="Yan W."/>
            <person name="Fan B."/>
            <person name="Jiang Y."/>
            <person name="Adhikari A."/>
            <person name="Zheng C.-J."/>
            <person name="Schuster L."/>
            <person name="Cowan T.M."/>
            <person name="Smanski M.J."/>
            <person name="Chevrette M.G."/>
            <person name="De Carvalho L.P.S."/>
            <person name="Shen B."/>
        </authorList>
    </citation>
    <scope>NUCLEOTIDE SEQUENCE [LARGE SCALE GENOMIC DNA]</scope>
    <source>
        <strain evidence="2 3">NPDC048117</strain>
    </source>
</reference>
<organism evidence="2 3">
    <name type="scientific">Streptomyces chilikensis</name>
    <dbReference type="NCBI Taxonomy" id="1194079"/>
    <lineage>
        <taxon>Bacteria</taxon>
        <taxon>Bacillati</taxon>
        <taxon>Actinomycetota</taxon>
        <taxon>Actinomycetes</taxon>
        <taxon>Kitasatosporales</taxon>
        <taxon>Streptomycetaceae</taxon>
        <taxon>Streptomyces</taxon>
    </lineage>
</organism>
<keyword evidence="3" id="KW-1185">Reference proteome</keyword>
<name>A0ABV3ET16_9ACTN</name>
<dbReference type="RefSeq" id="WP_359274188.1">
    <property type="nucleotide sequence ID" value="NZ_JBEZNA010000046.1"/>
</dbReference>
<dbReference type="EMBL" id="JBEZNA010000046">
    <property type="protein sequence ID" value="MEU9579367.1"/>
    <property type="molecule type" value="Genomic_DNA"/>
</dbReference>
<sequence>MDATDHALGGGMPDTGTDTGTEAGVPRSAGDGTAPATDGRIRRAPRRVTPGSRTADGGRAPGPAARVR</sequence>
<evidence type="ECO:0000313" key="2">
    <source>
        <dbReference type="EMBL" id="MEU9579367.1"/>
    </source>
</evidence>
<evidence type="ECO:0000256" key="1">
    <source>
        <dbReference type="SAM" id="MobiDB-lite"/>
    </source>
</evidence>